<sequence>MKAGCNFLMELIERVCQAQQKNNVPWQLVQNRYQEMVSQDNSRDKDLLDKYKRYGFNFTEPDLNKKVIKNLTGRSTVTKGLKQPIFLAIHCDNSSNPLMVGISKNARLYPEQELKRAIEACENSSKPTTLVKTMYGEPIISNPFVNRPPQIDWQTQHRSLNQQNVQSSSSNVVNDRRNWEKINTKGPSDIDESEPEPEPEYECDTAYLYEKDSDSDYSNSSESVSGVYTEDEENEESADVNKSIKTQMNPRESREVSVHAVMKHPPHNPSALKTGLSNPPSVQLQPSPAPQYGPPLVTHKGASNLEQRALSRDDRKPMGKRISALAKKK</sequence>
<feature type="compositionally biased region" description="Low complexity" evidence="1">
    <location>
        <begin position="216"/>
        <end position="225"/>
    </location>
</feature>
<dbReference type="AlphaFoldDB" id="A0AAD5R898"/>
<keyword evidence="3" id="KW-1185">Reference proteome</keyword>
<feature type="compositionally biased region" description="Low complexity" evidence="1">
    <location>
        <begin position="161"/>
        <end position="173"/>
    </location>
</feature>
<feature type="region of interest" description="Disordered" evidence="1">
    <location>
        <begin position="158"/>
        <end position="329"/>
    </location>
</feature>
<accession>A0AAD5R898</accession>
<evidence type="ECO:0000313" key="3">
    <source>
        <dbReference type="Proteomes" id="UP001196413"/>
    </source>
</evidence>
<gene>
    <name evidence="2" type="ORF">KIN20_033333</name>
</gene>
<feature type="compositionally biased region" description="Polar residues" evidence="1">
    <location>
        <begin position="275"/>
        <end position="286"/>
    </location>
</feature>
<comment type="caution">
    <text evidence="2">The sequence shown here is derived from an EMBL/GenBank/DDBJ whole genome shotgun (WGS) entry which is preliminary data.</text>
</comment>
<proteinExistence type="predicted"/>
<dbReference type="Proteomes" id="UP001196413">
    <property type="component" value="Unassembled WGS sequence"/>
</dbReference>
<feature type="compositionally biased region" description="Acidic residues" evidence="1">
    <location>
        <begin position="229"/>
        <end position="238"/>
    </location>
</feature>
<dbReference type="EMBL" id="JAHQIW010006969">
    <property type="protein sequence ID" value="KAJ1371387.1"/>
    <property type="molecule type" value="Genomic_DNA"/>
</dbReference>
<name>A0AAD5R898_PARTN</name>
<reference evidence="2" key="1">
    <citation type="submission" date="2021-06" db="EMBL/GenBank/DDBJ databases">
        <title>Parelaphostrongylus tenuis whole genome reference sequence.</title>
        <authorList>
            <person name="Garwood T.J."/>
            <person name="Larsen P.A."/>
            <person name="Fountain-Jones N.M."/>
            <person name="Garbe J.R."/>
            <person name="Macchietto M.G."/>
            <person name="Kania S.A."/>
            <person name="Gerhold R.W."/>
            <person name="Richards J.E."/>
            <person name="Wolf T.M."/>
        </authorList>
    </citation>
    <scope>NUCLEOTIDE SEQUENCE</scope>
    <source>
        <strain evidence="2">MNPRO001-30</strain>
        <tissue evidence="2">Meninges</tissue>
    </source>
</reference>
<evidence type="ECO:0000256" key="1">
    <source>
        <dbReference type="SAM" id="MobiDB-lite"/>
    </source>
</evidence>
<protein>
    <submittedName>
        <fullName evidence="2">Uncharacterized protein</fullName>
    </submittedName>
</protein>
<feature type="compositionally biased region" description="Acidic residues" evidence="1">
    <location>
        <begin position="189"/>
        <end position="203"/>
    </location>
</feature>
<organism evidence="2 3">
    <name type="scientific">Parelaphostrongylus tenuis</name>
    <name type="common">Meningeal worm</name>
    <dbReference type="NCBI Taxonomy" id="148309"/>
    <lineage>
        <taxon>Eukaryota</taxon>
        <taxon>Metazoa</taxon>
        <taxon>Ecdysozoa</taxon>
        <taxon>Nematoda</taxon>
        <taxon>Chromadorea</taxon>
        <taxon>Rhabditida</taxon>
        <taxon>Rhabditina</taxon>
        <taxon>Rhabditomorpha</taxon>
        <taxon>Strongyloidea</taxon>
        <taxon>Metastrongylidae</taxon>
        <taxon>Parelaphostrongylus</taxon>
    </lineage>
</organism>
<feature type="compositionally biased region" description="Basic and acidic residues" evidence="1">
    <location>
        <begin position="174"/>
        <end position="183"/>
    </location>
</feature>
<evidence type="ECO:0000313" key="2">
    <source>
        <dbReference type="EMBL" id="KAJ1371387.1"/>
    </source>
</evidence>